<comment type="similarity">
    <text evidence="4">Belongs to the SMC family. RAD50 subfamily.</text>
</comment>
<evidence type="ECO:0000256" key="11">
    <source>
        <dbReference type="ARBA" id="ARBA00023204"/>
    </source>
</evidence>
<accession>A0AAF5HZX9</accession>
<evidence type="ECO:0000256" key="2">
    <source>
        <dbReference type="ARBA" id="ARBA00004123"/>
    </source>
</evidence>
<keyword evidence="6" id="KW-0479">Metal-binding</keyword>
<dbReference type="GO" id="GO:0070192">
    <property type="term" value="P:chromosome organization involved in meiotic cell cycle"/>
    <property type="evidence" value="ECO:0007669"/>
    <property type="project" value="TreeGrafter"/>
</dbReference>
<feature type="coiled-coil region" evidence="14">
    <location>
        <begin position="864"/>
        <end position="1013"/>
    </location>
</feature>
<organism evidence="16 17">
    <name type="scientific">Strongyloides stercoralis</name>
    <name type="common">Threadworm</name>
    <dbReference type="NCBI Taxonomy" id="6248"/>
    <lineage>
        <taxon>Eukaryota</taxon>
        <taxon>Metazoa</taxon>
        <taxon>Ecdysozoa</taxon>
        <taxon>Nematoda</taxon>
        <taxon>Chromadorea</taxon>
        <taxon>Rhabditida</taxon>
        <taxon>Tylenchina</taxon>
        <taxon>Panagrolaimomorpha</taxon>
        <taxon>Strongyloidoidea</taxon>
        <taxon>Strongyloididae</taxon>
        <taxon>Strongyloides</taxon>
    </lineage>
</organism>
<evidence type="ECO:0000256" key="5">
    <source>
        <dbReference type="ARBA" id="ARBA00022454"/>
    </source>
</evidence>
<keyword evidence="12" id="KW-0539">Nucleus</keyword>
<keyword evidence="10 14" id="KW-0175">Coiled coil</keyword>
<dbReference type="Pfam" id="PF13476">
    <property type="entry name" value="AAA_23"/>
    <property type="match status" value="1"/>
</dbReference>
<name>A0AAF5HZX9_STRER</name>
<feature type="coiled-coil region" evidence="14">
    <location>
        <begin position="439"/>
        <end position="476"/>
    </location>
</feature>
<evidence type="ECO:0000256" key="10">
    <source>
        <dbReference type="ARBA" id="ARBA00023054"/>
    </source>
</evidence>
<evidence type="ECO:0000256" key="13">
    <source>
        <dbReference type="ARBA" id="ARBA00049360"/>
    </source>
</evidence>
<feature type="coiled-coil region" evidence="14">
    <location>
        <begin position="685"/>
        <end position="778"/>
    </location>
</feature>
<keyword evidence="7" id="KW-0227">DNA damage</keyword>
<dbReference type="Gene3D" id="3.40.50.300">
    <property type="entry name" value="P-loop containing nucleotide triphosphate hydrolases"/>
    <property type="match status" value="2"/>
</dbReference>
<dbReference type="PANTHER" id="PTHR18867">
    <property type="entry name" value="RAD50"/>
    <property type="match status" value="1"/>
</dbReference>
<feature type="domain" description="Rad50/SbcC-type AAA" evidence="15">
    <location>
        <begin position="7"/>
        <end position="211"/>
    </location>
</feature>
<evidence type="ECO:0000256" key="4">
    <source>
        <dbReference type="ARBA" id="ARBA00009439"/>
    </source>
</evidence>
<dbReference type="NCBIfam" id="TIGR00606">
    <property type="entry name" value="rad50"/>
    <property type="match status" value="1"/>
</dbReference>
<proteinExistence type="inferred from homology"/>
<dbReference type="GO" id="GO:0000722">
    <property type="term" value="P:telomere maintenance via recombination"/>
    <property type="evidence" value="ECO:0007669"/>
    <property type="project" value="TreeGrafter"/>
</dbReference>
<dbReference type="InterPro" id="IPR027417">
    <property type="entry name" value="P-loop_NTPase"/>
</dbReference>
<evidence type="ECO:0000313" key="16">
    <source>
        <dbReference type="Proteomes" id="UP000035681"/>
    </source>
</evidence>
<dbReference type="SUPFAM" id="SSF52540">
    <property type="entry name" value="P-loop containing nucleoside triphosphate hydrolases"/>
    <property type="match status" value="1"/>
</dbReference>
<dbReference type="GO" id="GO:0030870">
    <property type="term" value="C:Mre11 complex"/>
    <property type="evidence" value="ECO:0007669"/>
    <property type="project" value="InterPro"/>
</dbReference>
<keyword evidence="11" id="KW-0234">DNA repair</keyword>
<feature type="coiled-coil region" evidence="14">
    <location>
        <begin position="186"/>
        <end position="265"/>
    </location>
</feature>
<evidence type="ECO:0000256" key="9">
    <source>
        <dbReference type="ARBA" id="ARBA00022833"/>
    </source>
</evidence>
<evidence type="ECO:0000256" key="14">
    <source>
        <dbReference type="SAM" id="Coils"/>
    </source>
</evidence>
<feature type="coiled-coil region" evidence="14">
    <location>
        <begin position="550"/>
        <end position="577"/>
    </location>
</feature>
<dbReference type="GO" id="GO:0006302">
    <property type="term" value="P:double-strand break repair"/>
    <property type="evidence" value="ECO:0007669"/>
    <property type="project" value="InterPro"/>
</dbReference>
<evidence type="ECO:0000256" key="3">
    <source>
        <dbReference type="ARBA" id="ARBA00004286"/>
    </source>
</evidence>
<evidence type="ECO:0000256" key="7">
    <source>
        <dbReference type="ARBA" id="ARBA00022763"/>
    </source>
</evidence>
<dbReference type="GO" id="GO:0051880">
    <property type="term" value="F:G-quadruplex DNA binding"/>
    <property type="evidence" value="ECO:0007669"/>
    <property type="project" value="TreeGrafter"/>
</dbReference>
<keyword evidence="8" id="KW-0378">Hydrolase</keyword>
<dbReference type="AlphaFoldDB" id="A0AAF5HZX9"/>
<comment type="cofactor">
    <cofactor evidence="1">
        <name>Zn(2+)</name>
        <dbReference type="ChEBI" id="CHEBI:29105"/>
    </cofactor>
</comment>
<dbReference type="GO" id="GO:0000794">
    <property type="term" value="C:condensed nuclear chromosome"/>
    <property type="evidence" value="ECO:0007669"/>
    <property type="project" value="TreeGrafter"/>
</dbReference>
<dbReference type="Proteomes" id="UP000035681">
    <property type="component" value="Unplaced"/>
</dbReference>
<keyword evidence="16" id="KW-1185">Reference proteome</keyword>
<sequence length="1309" mass="152515">MVRFIGLKIQGIRSVGEEPYVINFLDPLTLIQGENGTGKTTLIEALKYITTGSLPSGKMQAFIYSNIIAQKKRVDALVQLKFENVFGQECTITKRMSSNIRGEKVTTKSDDFTMSITDKDGKEHSISSKVVDFNREVLKHFGVSKAILENVIFCHQEESCWPLGEPKDLKTKFDEIFEVAKYVKAMDNFKKLRKEYENSIKIIEAELPHLQTNMFDFLKIEHEFNSCKKNKDDLTMKITNAEDKNKRLQDNLTNIRKEREIIDNNEKGLIDLNARRVMLLKQIESTSTIEVYNGKKENLLKEIEELSVYNDQINIEEVKNKIIDEIEGVEIEISKSRNLCEEIRKDKRDMDDNIKKLSDLKAEKDSIWCRYITENGISKKYEESIIECLNSLKSDLSIEYNNYKNSKKNVLKELQEDSNVNQFKLVEARNMLNQIISNKSNKECELDNTRMNLQLLQKSQEETIELTSQIKEKQKELNSIDQKDIENIDIAFKNKNSIEDTIEILNILKEFLKTQILKRKEFDSQLSEFKNFSNNILDTQFIYGKLYKSLKEKIVTCENYIKEKEKIKNEVVVLLNNFDKCSAGHEAIARKYDEESNYWKEKLEELFPDNTNISEKIVITEYEIKKLQKKIGVKEGFINVYGSWLEESKICNACPLCKNSFKSQSCMNFLEEEIKSKINSLPSELKELKKSLLENEVALENLKKADEIYKKYTNLQACEIPKMQEILEERKKERVKYVKNVESIESELEELNRELNSIKKLECQAIKLDNLYDNCKESELKVKNSVEKACVAFFPDGISSLKPEEGCEISIIEEKLSQLNDELENLKKFISFANIMNQKKNNLIGEIQILSNKHIENLESIQNITLMEEKIHDLVIDLESLNNEYKNLAIRIPKLEEKLAKNEVEIVKIEKELNQYELIMCKKFIKLDNDIESIENIENRIYKLEEVLKSISSKNLTSQFDEINKKIESFEILKSNLREKLLSFERKKDLLIKKQCQLNNLNLKDELIELEKKISTNEYNNEIKKRIIEKENKENDEIAKTAVEISSMVGELKEINNRLTKLSCTLNESKYIHVEKIFKQKLAKKVVLKKAIKDLDLCYRVLDSSILNFHEIKMEEINLTLFELWKKVYTGNDIEYIKIKSKAVNNVGDKRKSYDYAVVMVVDGNEIEMRDRCSAGQKMLASILIRIALCEVFCHQCPIIALDEPTTNLDVNKVENISEMLTDLVSYRMNGLPSKPKDDCCVEERMELEESWANSSKAAKIFSNFQLIVITHDIQLTHLLYRNFKPEYIYQLKKECDGTSKITAHRSIE</sequence>
<dbReference type="InterPro" id="IPR004584">
    <property type="entry name" value="Rad50_eukaryotes"/>
</dbReference>
<protein>
    <recommendedName>
        <fullName evidence="15">Rad50/SbcC-type AAA domain-containing protein</fullName>
    </recommendedName>
</protein>
<evidence type="ECO:0000259" key="15">
    <source>
        <dbReference type="Pfam" id="PF13476"/>
    </source>
</evidence>
<reference evidence="17" key="1">
    <citation type="submission" date="2024-02" db="UniProtKB">
        <authorList>
            <consortium name="WormBaseParasite"/>
        </authorList>
    </citation>
    <scope>IDENTIFICATION</scope>
</reference>
<dbReference type="InterPro" id="IPR038729">
    <property type="entry name" value="Rad50/SbcC_AAA"/>
</dbReference>
<evidence type="ECO:0000256" key="8">
    <source>
        <dbReference type="ARBA" id="ARBA00022801"/>
    </source>
</evidence>
<comment type="catalytic activity">
    <reaction evidence="13">
        <text>ATP + H2O = ADP + phosphate + H(+)</text>
        <dbReference type="Rhea" id="RHEA:13065"/>
        <dbReference type="ChEBI" id="CHEBI:15377"/>
        <dbReference type="ChEBI" id="CHEBI:15378"/>
        <dbReference type="ChEBI" id="CHEBI:30616"/>
        <dbReference type="ChEBI" id="CHEBI:43474"/>
        <dbReference type="ChEBI" id="CHEBI:456216"/>
    </reaction>
</comment>
<dbReference type="GO" id="GO:0016887">
    <property type="term" value="F:ATP hydrolysis activity"/>
    <property type="evidence" value="ECO:0007669"/>
    <property type="project" value="InterPro"/>
</dbReference>
<dbReference type="GO" id="GO:0007004">
    <property type="term" value="P:telomere maintenance via telomerase"/>
    <property type="evidence" value="ECO:0007669"/>
    <property type="project" value="TreeGrafter"/>
</dbReference>
<evidence type="ECO:0000256" key="6">
    <source>
        <dbReference type="ARBA" id="ARBA00022723"/>
    </source>
</evidence>
<dbReference type="PANTHER" id="PTHR18867:SF12">
    <property type="entry name" value="DNA REPAIR PROTEIN RAD50"/>
    <property type="match status" value="1"/>
</dbReference>
<evidence type="ECO:0000256" key="1">
    <source>
        <dbReference type="ARBA" id="ARBA00001947"/>
    </source>
</evidence>
<evidence type="ECO:0000256" key="12">
    <source>
        <dbReference type="ARBA" id="ARBA00023242"/>
    </source>
</evidence>
<comment type="subcellular location">
    <subcellularLocation>
        <location evidence="3">Chromosome</location>
    </subcellularLocation>
    <subcellularLocation>
        <location evidence="2">Nucleus</location>
    </subcellularLocation>
</comment>
<keyword evidence="9" id="KW-0862">Zinc</keyword>
<keyword evidence="5" id="KW-0158">Chromosome</keyword>
<dbReference type="GO" id="GO:0043047">
    <property type="term" value="F:single-stranded telomeric DNA binding"/>
    <property type="evidence" value="ECO:0007669"/>
    <property type="project" value="TreeGrafter"/>
</dbReference>
<dbReference type="WBParaSite" id="TCONS_00006241.p1">
    <property type="protein sequence ID" value="TCONS_00006241.p1"/>
    <property type="gene ID" value="XLOC_004408"/>
</dbReference>
<dbReference type="GO" id="GO:0046872">
    <property type="term" value="F:metal ion binding"/>
    <property type="evidence" value="ECO:0007669"/>
    <property type="project" value="UniProtKB-KW"/>
</dbReference>
<dbReference type="GO" id="GO:0003691">
    <property type="term" value="F:double-stranded telomeric DNA binding"/>
    <property type="evidence" value="ECO:0007669"/>
    <property type="project" value="TreeGrafter"/>
</dbReference>
<evidence type="ECO:0000313" key="17">
    <source>
        <dbReference type="WBParaSite" id="TCONS_00006241.p1"/>
    </source>
</evidence>